<reference evidence="2" key="1">
    <citation type="submission" date="2021-01" db="EMBL/GenBank/DDBJ databases">
        <authorList>
            <consortium name="Genoscope - CEA"/>
            <person name="William W."/>
        </authorList>
    </citation>
    <scope>NUCLEOTIDE SEQUENCE</scope>
</reference>
<feature type="compositionally biased region" description="Basic and acidic residues" evidence="1">
    <location>
        <begin position="16"/>
        <end position="25"/>
    </location>
</feature>
<evidence type="ECO:0000313" key="3">
    <source>
        <dbReference type="Proteomes" id="UP000688137"/>
    </source>
</evidence>
<comment type="caution">
    <text evidence="2">The sequence shown here is derived from an EMBL/GenBank/DDBJ whole genome shotgun (WGS) entry which is preliminary data.</text>
</comment>
<proteinExistence type="predicted"/>
<feature type="compositionally biased region" description="Basic and acidic residues" evidence="1">
    <location>
        <begin position="54"/>
        <end position="70"/>
    </location>
</feature>
<organism evidence="2 3">
    <name type="scientific">Paramecium primaurelia</name>
    <dbReference type="NCBI Taxonomy" id="5886"/>
    <lineage>
        <taxon>Eukaryota</taxon>
        <taxon>Sar</taxon>
        <taxon>Alveolata</taxon>
        <taxon>Ciliophora</taxon>
        <taxon>Intramacronucleata</taxon>
        <taxon>Oligohymenophorea</taxon>
        <taxon>Peniculida</taxon>
        <taxon>Parameciidae</taxon>
        <taxon>Paramecium</taxon>
    </lineage>
</organism>
<feature type="region of interest" description="Disordered" evidence="1">
    <location>
        <begin position="52"/>
        <end position="110"/>
    </location>
</feature>
<sequence length="161" mass="19841">MILSFFYWNRMEQNKKKNASQEKRVIPSISSSSMIQQYEPRTQIRRQIIEEEQERQQRKRQTDRFQPKETSEDDDLHYNYLQIGKQTKKRQKSQTQKWQKYDYRKHQRNRSEQRFTITNQIQGINNEKYNEFDDLDQISDDKADLCIRNLPLNKLMKKMTI</sequence>
<accession>A0A8S1JZ47</accession>
<gene>
    <name evidence="2" type="ORF">PPRIM_AZ9-3.1.T0120060</name>
</gene>
<dbReference type="OMA" id="CIRNLPQ"/>
<evidence type="ECO:0000256" key="1">
    <source>
        <dbReference type="SAM" id="MobiDB-lite"/>
    </source>
</evidence>
<feature type="region of interest" description="Disordered" evidence="1">
    <location>
        <begin position="16"/>
        <end position="40"/>
    </location>
</feature>
<evidence type="ECO:0000313" key="2">
    <source>
        <dbReference type="EMBL" id="CAD8047751.1"/>
    </source>
</evidence>
<name>A0A8S1JZ47_PARPR</name>
<feature type="compositionally biased region" description="Basic and acidic residues" evidence="1">
    <location>
        <begin position="99"/>
        <end position="110"/>
    </location>
</feature>
<dbReference type="EMBL" id="CAJJDM010000009">
    <property type="protein sequence ID" value="CAD8047751.1"/>
    <property type="molecule type" value="Genomic_DNA"/>
</dbReference>
<feature type="compositionally biased region" description="Low complexity" evidence="1">
    <location>
        <begin position="26"/>
        <end position="35"/>
    </location>
</feature>
<keyword evidence="3" id="KW-1185">Reference proteome</keyword>
<protein>
    <submittedName>
        <fullName evidence="2">Uncharacterized protein</fullName>
    </submittedName>
</protein>
<dbReference type="Proteomes" id="UP000688137">
    <property type="component" value="Unassembled WGS sequence"/>
</dbReference>
<dbReference type="AlphaFoldDB" id="A0A8S1JZ47"/>